<feature type="compositionally biased region" description="Basic and acidic residues" evidence="1">
    <location>
        <begin position="58"/>
        <end position="73"/>
    </location>
</feature>
<evidence type="ECO:0000313" key="2">
    <source>
        <dbReference type="EMBL" id="CEH15301.1"/>
    </source>
</evidence>
<protein>
    <submittedName>
        <fullName evidence="2">Uncharacterized protein</fullName>
    </submittedName>
</protein>
<dbReference type="AlphaFoldDB" id="A0A0P1BHM4"/>
<dbReference type="OrthoDB" id="10354504at2759"/>
<accession>A0A0P1BHM4</accession>
<dbReference type="EMBL" id="CCYA01000260">
    <property type="protein sequence ID" value="CEH15301.1"/>
    <property type="molecule type" value="Genomic_DNA"/>
</dbReference>
<feature type="compositionally biased region" description="Polar residues" evidence="1">
    <location>
        <begin position="41"/>
        <end position="50"/>
    </location>
</feature>
<feature type="compositionally biased region" description="Basic and acidic residues" evidence="1">
    <location>
        <begin position="92"/>
        <end position="108"/>
    </location>
</feature>
<dbReference type="Proteomes" id="UP000054845">
    <property type="component" value="Unassembled WGS sequence"/>
</dbReference>
<keyword evidence="3" id="KW-1185">Reference proteome</keyword>
<proteinExistence type="predicted"/>
<evidence type="ECO:0000313" key="3">
    <source>
        <dbReference type="Proteomes" id="UP000054845"/>
    </source>
</evidence>
<sequence length="138" mass="15177">MDMHESPAEGSGSNTLLDSLAEGAPGGAAIPAKKSRGQDGTGRSTSLTPESTEEDLAQDERAANQNDRERDQLDFEEDENEDEGHFAQNESHGMDKFASKSRQQDLRKGGFQQKYLDEEIRQRYLKEIGDVFAPAAST</sequence>
<evidence type="ECO:0000256" key="1">
    <source>
        <dbReference type="SAM" id="MobiDB-lite"/>
    </source>
</evidence>
<feature type="region of interest" description="Disordered" evidence="1">
    <location>
        <begin position="1"/>
        <end position="110"/>
    </location>
</feature>
<organism evidence="2 3">
    <name type="scientific">Ceraceosorus bombacis</name>
    <dbReference type="NCBI Taxonomy" id="401625"/>
    <lineage>
        <taxon>Eukaryota</taxon>
        <taxon>Fungi</taxon>
        <taxon>Dikarya</taxon>
        <taxon>Basidiomycota</taxon>
        <taxon>Ustilaginomycotina</taxon>
        <taxon>Exobasidiomycetes</taxon>
        <taxon>Ceraceosorales</taxon>
        <taxon>Ceraceosoraceae</taxon>
        <taxon>Ceraceosorus</taxon>
    </lineage>
</organism>
<name>A0A0P1BHM4_9BASI</name>
<reference evidence="3" key="1">
    <citation type="submission" date="2014-09" db="EMBL/GenBank/DDBJ databases">
        <authorList>
            <person name="Sharma Rahul"/>
            <person name="Thines Marco"/>
        </authorList>
    </citation>
    <scope>NUCLEOTIDE SEQUENCE [LARGE SCALE GENOMIC DNA]</scope>
</reference>
<feature type="compositionally biased region" description="Low complexity" evidence="1">
    <location>
        <begin position="21"/>
        <end position="32"/>
    </location>
</feature>